<dbReference type="Proteomes" id="UP001432027">
    <property type="component" value="Unassembled WGS sequence"/>
</dbReference>
<dbReference type="EMBL" id="BTSX01000002">
    <property type="protein sequence ID" value="GMS83610.1"/>
    <property type="molecule type" value="Genomic_DNA"/>
</dbReference>
<comment type="caution">
    <text evidence="2">The sequence shown here is derived from an EMBL/GenBank/DDBJ whole genome shotgun (WGS) entry which is preliminary data.</text>
</comment>
<feature type="region of interest" description="Disordered" evidence="1">
    <location>
        <begin position="29"/>
        <end position="90"/>
    </location>
</feature>
<organism evidence="2 3">
    <name type="scientific">Pristionchus entomophagus</name>
    <dbReference type="NCBI Taxonomy" id="358040"/>
    <lineage>
        <taxon>Eukaryota</taxon>
        <taxon>Metazoa</taxon>
        <taxon>Ecdysozoa</taxon>
        <taxon>Nematoda</taxon>
        <taxon>Chromadorea</taxon>
        <taxon>Rhabditida</taxon>
        <taxon>Rhabditina</taxon>
        <taxon>Diplogasteromorpha</taxon>
        <taxon>Diplogasteroidea</taxon>
        <taxon>Neodiplogasteridae</taxon>
        <taxon>Pristionchus</taxon>
    </lineage>
</organism>
<protein>
    <submittedName>
        <fullName evidence="2">Uncharacterized protein</fullName>
    </submittedName>
</protein>
<evidence type="ECO:0000313" key="3">
    <source>
        <dbReference type="Proteomes" id="UP001432027"/>
    </source>
</evidence>
<accession>A0AAV5SU93</accession>
<evidence type="ECO:0000256" key="1">
    <source>
        <dbReference type="SAM" id="MobiDB-lite"/>
    </source>
</evidence>
<name>A0AAV5SU93_9BILA</name>
<keyword evidence="3" id="KW-1185">Reference proteome</keyword>
<feature type="compositionally biased region" description="Basic residues" evidence="1">
    <location>
        <begin position="75"/>
        <end position="90"/>
    </location>
</feature>
<gene>
    <name evidence="2" type="ORF">PENTCL1PPCAC_5785</name>
</gene>
<dbReference type="AlphaFoldDB" id="A0AAV5SU93"/>
<feature type="non-terminal residue" evidence="2">
    <location>
        <position position="90"/>
    </location>
</feature>
<feature type="compositionally biased region" description="Basic residues" evidence="1">
    <location>
        <begin position="43"/>
        <end position="58"/>
    </location>
</feature>
<feature type="compositionally biased region" description="Low complexity" evidence="1">
    <location>
        <begin position="59"/>
        <end position="73"/>
    </location>
</feature>
<sequence length="90" mass="10376">GTAESRDDCHGTVLLTNSAHLGGVLQYLQRRRSPRSQLLLPPRKNRPRERRRRKRRNSNSRCSHALSISSPSSHCFRKCKRRSVGSGKRR</sequence>
<proteinExistence type="predicted"/>
<feature type="non-terminal residue" evidence="2">
    <location>
        <position position="1"/>
    </location>
</feature>
<reference evidence="2" key="1">
    <citation type="submission" date="2023-10" db="EMBL/GenBank/DDBJ databases">
        <title>Genome assembly of Pristionchus species.</title>
        <authorList>
            <person name="Yoshida K."/>
            <person name="Sommer R.J."/>
        </authorList>
    </citation>
    <scope>NUCLEOTIDE SEQUENCE</scope>
    <source>
        <strain evidence="2">RS0144</strain>
    </source>
</reference>
<evidence type="ECO:0000313" key="2">
    <source>
        <dbReference type="EMBL" id="GMS83610.1"/>
    </source>
</evidence>